<organism evidence="2 3">
    <name type="scientific">Cryobacterium mannosilyticum</name>
    <dbReference type="NCBI Taxonomy" id="1259190"/>
    <lineage>
        <taxon>Bacteria</taxon>
        <taxon>Bacillati</taxon>
        <taxon>Actinomycetota</taxon>
        <taxon>Actinomycetes</taxon>
        <taxon>Micrococcales</taxon>
        <taxon>Microbacteriaceae</taxon>
        <taxon>Cryobacterium</taxon>
    </lineage>
</organism>
<reference evidence="2 3" key="1">
    <citation type="submission" date="2019-03" db="EMBL/GenBank/DDBJ databases">
        <title>Genomics of glacier-inhabiting Cryobacterium strains.</title>
        <authorList>
            <person name="Liu Q."/>
            <person name="Xin Y.-H."/>
        </authorList>
    </citation>
    <scope>NUCLEOTIDE SEQUENCE [LARGE SCALE GENOMIC DNA]</scope>
    <source>
        <strain evidence="2 3">RHLT2-21</strain>
    </source>
</reference>
<evidence type="ECO:0000256" key="1">
    <source>
        <dbReference type="SAM" id="MobiDB-lite"/>
    </source>
</evidence>
<protein>
    <submittedName>
        <fullName evidence="2">Uncharacterized protein</fullName>
    </submittedName>
</protein>
<feature type="compositionally biased region" description="Low complexity" evidence="1">
    <location>
        <begin position="23"/>
        <end position="32"/>
    </location>
</feature>
<evidence type="ECO:0000313" key="2">
    <source>
        <dbReference type="EMBL" id="TFB99656.1"/>
    </source>
</evidence>
<name>A0A4R8VZX3_9MICO</name>
<gene>
    <name evidence="2" type="ORF">E3O32_16530</name>
</gene>
<keyword evidence="3" id="KW-1185">Reference proteome</keyword>
<feature type="region of interest" description="Disordered" evidence="1">
    <location>
        <begin position="1"/>
        <end position="45"/>
    </location>
</feature>
<sequence>MVEPVETPRAVVSTSSTPAGRAPPVVELVETPPTSPRAVLSTGSTTGWRGGSVHLHRLNSKVGFQGVCEWSTWSFSGNRTMWPRCTRGWTRCSVRPSSS</sequence>
<comment type="caution">
    <text evidence="2">The sequence shown here is derived from an EMBL/GenBank/DDBJ whole genome shotgun (WGS) entry which is preliminary data.</text>
</comment>
<accession>A0A4R8VZX3</accession>
<evidence type="ECO:0000313" key="3">
    <source>
        <dbReference type="Proteomes" id="UP000297643"/>
    </source>
</evidence>
<dbReference type="Proteomes" id="UP000297643">
    <property type="component" value="Unassembled WGS sequence"/>
</dbReference>
<proteinExistence type="predicted"/>
<dbReference type="AlphaFoldDB" id="A0A4R8VZX3"/>
<dbReference type="EMBL" id="SOFM01000050">
    <property type="protein sequence ID" value="TFB99656.1"/>
    <property type="molecule type" value="Genomic_DNA"/>
</dbReference>